<comment type="caution">
    <text evidence="3">The sequence shown here is derived from an EMBL/GenBank/DDBJ whole genome shotgun (WGS) entry which is preliminary data.</text>
</comment>
<proteinExistence type="predicted"/>
<keyword evidence="2" id="KW-0472">Membrane</keyword>
<feature type="transmembrane region" description="Helical" evidence="2">
    <location>
        <begin position="29"/>
        <end position="48"/>
    </location>
</feature>
<evidence type="ECO:0000313" key="3">
    <source>
        <dbReference type="EMBL" id="GBQ08050.1"/>
    </source>
</evidence>
<gene>
    <name evidence="3" type="ORF">AA15669_1637</name>
</gene>
<keyword evidence="2" id="KW-0812">Transmembrane</keyword>
<evidence type="ECO:0000313" key="4">
    <source>
        <dbReference type="Proteomes" id="UP001062901"/>
    </source>
</evidence>
<evidence type="ECO:0000256" key="2">
    <source>
        <dbReference type="SAM" id="Phobius"/>
    </source>
</evidence>
<accession>A0ABQ0P0A8</accession>
<dbReference type="EMBL" id="BAQD01000061">
    <property type="protein sequence ID" value="GBQ08050.1"/>
    <property type="molecule type" value="Genomic_DNA"/>
</dbReference>
<reference evidence="3" key="1">
    <citation type="submission" date="2013-04" db="EMBL/GenBank/DDBJ databases">
        <title>The genome sequencing project of 58 acetic acid bacteria.</title>
        <authorList>
            <person name="Okamoto-Kainuma A."/>
            <person name="Ishikawa M."/>
            <person name="Umino S."/>
            <person name="Koizumi Y."/>
            <person name="Shiwa Y."/>
            <person name="Yoshikawa H."/>
            <person name="Matsutani M."/>
            <person name="Matsushita K."/>
        </authorList>
    </citation>
    <scope>NUCLEOTIDE SEQUENCE</scope>
    <source>
        <strain evidence="3">DSM 15669</strain>
    </source>
</reference>
<sequence>MRSFVTWLGYVAFSVYIFGKVFHHSFIHTVIISGIGVALGMGAVKLLGRSSSAGDDQEKERTPFLPHKKPSLIPSVFLCLVFAVGTAFMTACLSYDNDAPVIPSAIAAAAIMAGICGVYGLGHYALTQWRLYGGERTGPAPEGDTRPLLPRHREDARTPMDGSRLTIFYTDAEGQATKRTIRCQELNYAQDGRTITPFLIEAYCELRREDRSFSPRRIARATLPDGTPVFDITAFLVAHTDLPRQEGPAPTGPEPQTHTQKLAEAPPEETTDGTHQNTYISLDFQDGLRIPPPSETPDNVTSKLFHPETKHCRLRITSAWKRDRKNAKESIINPINLTYFMEGKTLCIMMIEAFIEETKEWKSVDYTDILTATDLGTGKTIDNLGLYLLGDNFRHYDPYARANNPDPKHKRIALKDTPLAISFTQKGSAGKEITLILKAMECIIAYPYGPENMTLDSVSGTNIKTNNERTIRTERITSAHDPETGEIIEDLLAFLETRRKRKAKA</sequence>
<keyword evidence="4" id="KW-1185">Reference proteome</keyword>
<dbReference type="RefSeq" id="WP_018981164.1">
    <property type="nucleotide sequence ID" value="NZ_BAQD01000061.1"/>
</dbReference>
<name>A0ABQ0P0A8_9PROT</name>
<feature type="transmembrane region" description="Helical" evidence="2">
    <location>
        <begin position="101"/>
        <end position="121"/>
    </location>
</feature>
<dbReference type="Proteomes" id="UP001062901">
    <property type="component" value="Unassembled WGS sequence"/>
</dbReference>
<feature type="region of interest" description="Disordered" evidence="1">
    <location>
        <begin position="243"/>
        <end position="275"/>
    </location>
</feature>
<feature type="transmembrane region" description="Helical" evidence="2">
    <location>
        <begin position="69"/>
        <end position="89"/>
    </location>
</feature>
<protein>
    <submittedName>
        <fullName evidence="3">Uncharacterized protein</fullName>
    </submittedName>
</protein>
<evidence type="ECO:0000256" key="1">
    <source>
        <dbReference type="SAM" id="MobiDB-lite"/>
    </source>
</evidence>
<keyword evidence="2" id="KW-1133">Transmembrane helix</keyword>
<feature type="region of interest" description="Disordered" evidence="1">
    <location>
        <begin position="137"/>
        <end position="156"/>
    </location>
</feature>
<organism evidence="3 4">
    <name type="scientific">Saccharibacter floricola DSM 15669</name>
    <dbReference type="NCBI Taxonomy" id="1123227"/>
    <lineage>
        <taxon>Bacteria</taxon>
        <taxon>Pseudomonadati</taxon>
        <taxon>Pseudomonadota</taxon>
        <taxon>Alphaproteobacteria</taxon>
        <taxon>Acetobacterales</taxon>
        <taxon>Acetobacteraceae</taxon>
        <taxon>Saccharibacter</taxon>
    </lineage>
</organism>